<sequence length="139" mass="15100">MDVASVGEVVKSSTDDNYVVLQLPSYLPLRKHGGNENMEVDGVVTVADENSDEHTNSEDNDIVRDLSELSEGQLGELRIHADGSAKLYIGNAVFDVMHGTPYQHAEQVVRLDSENQQCVIMGTSSARLTCVPDVTALLL</sequence>
<dbReference type="AlphaFoldDB" id="A0A1Y5HZD8"/>
<keyword evidence="2 5" id="KW-0240">DNA-directed RNA polymerase</keyword>
<keyword evidence="4" id="KW-0539">Nucleus</keyword>
<dbReference type="GO" id="GO:0005666">
    <property type="term" value="C:RNA polymerase III complex"/>
    <property type="evidence" value="ECO:0007669"/>
    <property type="project" value="InterPro"/>
</dbReference>
<gene>
    <name evidence="5" type="ORF">BE221DRAFT_62960</name>
</gene>
<dbReference type="PANTHER" id="PTHR13408:SF0">
    <property type="entry name" value="DNA-DIRECTED RNA POLYMERASE III SUBUNIT RPC4"/>
    <property type="match status" value="1"/>
</dbReference>
<evidence type="ECO:0000256" key="2">
    <source>
        <dbReference type="ARBA" id="ARBA00022478"/>
    </source>
</evidence>
<evidence type="ECO:0000256" key="1">
    <source>
        <dbReference type="ARBA" id="ARBA00004123"/>
    </source>
</evidence>
<dbReference type="eggNOG" id="ENOG502RUZ5">
    <property type="taxonomic scope" value="Eukaryota"/>
</dbReference>
<dbReference type="GO" id="GO:0042797">
    <property type="term" value="P:tRNA transcription by RNA polymerase III"/>
    <property type="evidence" value="ECO:0007669"/>
    <property type="project" value="TreeGrafter"/>
</dbReference>
<dbReference type="InterPro" id="IPR007811">
    <property type="entry name" value="RPC4"/>
</dbReference>
<dbReference type="Proteomes" id="UP000195557">
    <property type="component" value="Unassembled WGS sequence"/>
</dbReference>
<dbReference type="PANTHER" id="PTHR13408">
    <property type="entry name" value="DNA-DIRECTED RNA POLYMERASE III"/>
    <property type="match status" value="1"/>
</dbReference>
<protein>
    <submittedName>
        <fullName evidence="5">DNA-directed RNA polymerase III subunit RPC4</fullName>
    </submittedName>
</protein>
<name>A0A1Y5HZD8_OSTTA</name>
<dbReference type="GO" id="GO:0003677">
    <property type="term" value="F:DNA binding"/>
    <property type="evidence" value="ECO:0007669"/>
    <property type="project" value="InterPro"/>
</dbReference>
<proteinExistence type="predicted"/>
<dbReference type="Pfam" id="PF05132">
    <property type="entry name" value="RNA_pol_Rpc4"/>
    <property type="match status" value="1"/>
</dbReference>
<accession>A0A1Y5HZD8</accession>
<organism evidence="5">
    <name type="scientific">Ostreococcus tauri</name>
    <name type="common">Marine green alga</name>
    <dbReference type="NCBI Taxonomy" id="70448"/>
    <lineage>
        <taxon>Eukaryota</taxon>
        <taxon>Viridiplantae</taxon>
        <taxon>Chlorophyta</taxon>
        <taxon>Mamiellophyceae</taxon>
        <taxon>Mamiellales</taxon>
        <taxon>Bathycoccaceae</taxon>
        <taxon>Ostreococcus</taxon>
    </lineage>
</organism>
<evidence type="ECO:0000256" key="4">
    <source>
        <dbReference type="ARBA" id="ARBA00023242"/>
    </source>
</evidence>
<dbReference type="EMBL" id="KZ155838">
    <property type="protein sequence ID" value="OUS42618.1"/>
    <property type="molecule type" value="Genomic_DNA"/>
</dbReference>
<evidence type="ECO:0000313" key="5">
    <source>
        <dbReference type="EMBL" id="OUS42618.1"/>
    </source>
</evidence>
<evidence type="ECO:0000256" key="3">
    <source>
        <dbReference type="ARBA" id="ARBA00023163"/>
    </source>
</evidence>
<comment type="subcellular location">
    <subcellularLocation>
        <location evidence="1">Nucleus</location>
    </subcellularLocation>
</comment>
<reference evidence="5" key="1">
    <citation type="submission" date="2017-04" db="EMBL/GenBank/DDBJ databases">
        <title>Population genomics of picophytoplankton unveils novel chromosome hypervariability.</title>
        <authorList>
            <consortium name="DOE Joint Genome Institute"/>
            <person name="Blanc-Mathieu R."/>
            <person name="Krasovec M."/>
            <person name="Hebrard M."/>
            <person name="Yau S."/>
            <person name="Desgranges E."/>
            <person name="Martin J."/>
            <person name="Schackwitz W."/>
            <person name="Kuo A."/>
            <person name="Salin G."/>
            <person name="Donnadieu C."/>
            <person name="Desdevises Y."/>
            <person name="Sanchez-Ferandin S."/>
            <person name="Moreau H."/>
            <person name="Rivals E."/>
            <person name="Grigoriev I.V."/>
            <person name="Grimsley N."/>
            <person name="Eyre-Walker A."/>
            <person name="Piganeau G."/>
        </authorList>
    </citation>
    <scope>NUCLEOTIDE SEQUENCE [LARGE SCALE GENOMIC DNA]</scope>
    <source>
        <strain evidence="5">RCC 1115</strain>
    </source>
</reference>
<keyword evidence="3" id="KW-0804">Transcription</keyword>